<organism evidence="4 5">
    <name type="scientific">Arenibacterium halophilum</name>
    <dbReference type="NCBI Taxonomy" id="2583821"/>
    <lineage>
        <taxon>Bacteria</taxon>
        <taxon>Pseudomonadati</taxon>
        <taxon>Pseudomonadota</taxon>
        <taxon>Alphaproteobacteria</taxon>
        <taxon>Rhodobacterales</taxon>
        <taxon>Paracoccaceae</taxon>
        <taxon>Arenibacterium</taxon>
    </lineage>
</organism>
<sequence>MLFVQKIVDRESNFNCDPWKNSGSRIVGGDTWDRTDTLYLTELDDIADRQGGARAEFRIGLLLPMCGAAGLWAPSCISCAQVALRELNRGDGIAGRPVRLILIDAAEETAQPVEAVINDLIDTGAIDAIVGMHLSATRQRLSKIIRQRIPYVYTPLYEGGETTPGIYAIGDTPDRHLGPALAALQRMYRPRGWALIGNDYVWPRTFNAFAKTRLREMSVPVLHEEYHGFGTSGIDQAVERVAASGAEGVLVSLIGQDAVNFNRAFGRAGLQDQMIRLSCACEENALLACGARNNQRMFSASSYFGNIPTEANAAFRESYHTLHGDSAPVLNTLGQSTYEGVHFLAGLMQRGAPDWRMGSFDSARRMRRRSVRRETGLGHAPVYLSRADGLQFEVIETF</sequence>
<comment type="caution">
    <text evidence="4">The sequence shown here is derived from an EMBL/GenBank/DDBJ whole genome shotgun (WGS) entry which is preliminary data.</text>
</comment>
<dbReference type="SUPFAM" id="SSF53822">
    <property type="entry name" value="Periplasmic binding protein-like I"/>
    <property type="match status" value="1"/>
</dbReference>
<keyword evidence="2" id="KW-0732">Signal</keyword>
<name>A0ABY2X9I4_9RHOB</name>
<reference evidence="4 5" key="1">
    <citation type="submission" date="2019-05" db="EMBL/GenBank/DDBJ databases">
        <title>Marivita sp. nov. isolated from sea sediment.</title>
        <authorList>
            <person name="Kim W."/>
        </authorList>
    </citation>
    <scope>NUCLEOTIDE SEQUENCE [LARGE SCALE GENOMIC DNA]</scope>
    <source>
        <strain evidence="4 5">CAU 1492</strain>
    </source>
</reference>
<dbReference type="Gene3D" id="3.40.50.2300">
    <property type="match status" value="2"/>
</dbReference>
<proteinExistence type="inferred from homology"/>
<feature type="domain" description="Leucine-binding protein" evidence="3">
    <location>
        <begin position="57"/>
        <end position="353"/>
    </location>
</feature>
<dbReference type="CDD" id="cd06358">
    <property type="entry name" value="PBP1_NHase"/>
    <property type="match status" value="1"/>
</dbReference>
<dbReference type="InterPro" id="IPR028081">
    <property type="entry name" value="Leu-bd"/>
</dbReference>
<protein>
    <recommendedName>
        <fullName evidence="3">Leucine-binding protein domain-containing protein</fullName>
    </recommendedName>
</protein>
<evidence type="ECO:0000259" key="3">
    <source>
        <dbReference type="Pfam" id="PF13458"/>
    </source>
</evidence>
<keyword evidence="5" id="KW-1185">Reference proteome</keyword>
<evidence type="ECO:0000313" key="4">
    <source>
        <dbReference type="EMBL" id="TMV12685.1"/>
    </source>
</evidence>
<evidence type="ECO:0000256" key="1">
    <source>
        <dbReference type="ARBA" id="ARBA00010062"/>
    </source>
</evidence>
<comment type="similarity">
    <text evidence="1">Belongs to the leucine-binding protein family.</text>
</comment>
<gene>
    <name evidence="4" type="ORF">FGK64_07715</name>
</gene>
<dbReference type="InterPro" id="IPR028082">
    <property type="entry name" value="Peripla_BP_I"/>
</dbReference>
<dbReference type="PANTHER" id="PTHR47628:SF1">
    <property type="entry name" value="ALIPHATIC AMIDASE EXPRESSION-REGULATING PROTEIN"/>
    <property type="match status" value="1"/>
</dbReference>
<evidence type="ECO:0000256" key="2">
    <source>
        <dbReference type="ARBA" id="ARBA00022729"/>
    </source>
</evidence>
<accession>A0ABY2X9I4</accession>
<dbReference type="PANTHER" id="PTHR47628">
    <property type="match status" value="1"/>
</dbReference>
<dbReference type="Pfam" id="PF13458">
    <property type="entry name" value="Peripla_BP_6"/>
    <property type="match status" value="1"/>
</dbReference>
<evidence type="ECO:0000313" key="5">
    <source>
        <dbReference type="Proteomes" id="UP001191082"/>
    </source>
</evidence>
<dbReference type="Proteomes" id="UP001191082">
    <property type="component" value="Unassembled WGS sequence"/>
</dbReference>
<dbReference type="EMBL" id="VCPC01000002">
    <property type="protein sequence ID" value="TMV12685.1"/>
    <property type="molecule type" value="Genomic_DNA"/>
</dbReference>